<dbReference type="SMART" id="SM00014">
    <property type="entry name" value="acidPPc"/>
    <property type="match status" value="1"/>
</dbReference>
<evidence type="ECO:0000256" key="6">
    <source>
        <dbReference type="ARBA" id="ARBA00022824"/>
    </source>
</evidence>
<dbReference type="eggNOG" id="KOG3146">
    <property type="taxonomic scope" value="Eukaryota"/>
</dbReference>
<dbReference type="GO" id="GO:0005789">
    <property type="term" value="C:endoplasmic reticulum membrane"/>
    <property type="evidence" value="ECO:0007669"/>
    <property type="project" value="UniProtKB-SubCell"/>
</dbReference>
<protein>
    <recommendedName>
        <fullName evidence="11">Dolichyldiphosphatase</fullName>
        <ecNumber evidence="11">3.6.1.43</ecNumber>
    </recommendedName>
</protein>
<accession>C5FKV3</accession>
<sequence length="249" mass="28177">MADEYVPLASLSLTHVHYNPEDPISYLCAFLALVPQALIISYISLCWATREVEIIFMLAGQLSCEVLNFGLKRLIKQERPYQMNGKGYGMPSSHSQFMGYFAVFFTLFLLFRHAPSSSILSGYISALERVGLASLACVGATMVAMSRIYLNYHTPEQVLAGSVIGIAYGVVWFEIGGYLRKSGWLEWVLDLEPVRYFRIRDLLPREDLTESGWQRWETIRKSSQKSKTVAEIGSDDNTIKVNSKRSHVE</sequence>
<evidence type="ECO:0000256" key="8">
    <source>
        <dbReference type="ARBA" id="ARBA00023136"/>
    </source>
</evidence>
<dbReference type="Gene3D" id="1.20.144.10">
    <property type="entry name" value="Phosphatidic acid phosphatase type 2/haloperoxidase"/>
    <property type="match status" value="1"/>
</dbReference>
<dbReference type="AlphaFoldDB" id="C5FKV3"/>
<feature type="transmembrane region" description="Helical" evidence="11">
    <location>
        <begin position="158"/>
        <end position="179"/>
    </location>
</feature>
<dbReference type="VEuPathDB" id="FungiDB:MCYG_03144"/>
<keyword evidence="14" id="KW-1185">Reference proteome</keyword>
<evidence type="ECO:0000259" key="12">
    <source>
        <dbReference type="SMART" id="SM00014"/>
    </source>
</evidence>
<organism evidence="13 14">
    <name type="scientific">Arthroderma otae (strain ATCC MYA-4605 / CBS 113480)</name>
    <name type="common">Microsporum canis</name>
    <dbReference type="NCBI Taxonomy" id="554155"/>
    <lineage>
        <taxon>Eukaryota</taxon>
        <taxon>Fungi</taxon>
        <taxon>Dikarya</taxon>
        <taxon>Ascomycota</taxon>
        <taxon>Pezizomycotina</taxon>
        <taxon>Eurotiomycetes</taxon>
        <taxon>Eurotiomycetidae</taxon>
        <taxon>Onygenales</taxon>
        <taxon>Arthrodermataceae</taxon>
        <taxon>Microsporum</taxon>
    </lineage>
</organism>
<evidence type="ECO:0000313" key="13">
    <source>
        <dbReference type="EMBL" id="EEQ30325.1"/>
    </source>
</evidence>
<evidence type="ECO:0000256" key="5">
    <source>
        <dbReference type="ARBA" id="ARBA00022801"/>
    </source>
</evidence>
<keyword evidence="8 11" id="KW-0472">Membrane</keyword>
<dbReference type="PANTHER" id="PTHR11247">
    <property type="entry name" value="PALMITOYL-PROTEIN THIOESTERASE/DOLICHYLDIPHOSPHATASE 1"/>
    <property type="match status" value="1"/>
</dbReference>
<dbReference type="InterPro" id="IPR039667">
    <property type="entry name" value="Dolichyldiphosphatase_PAP2"/>
</dbReference>
<comment type="catalytic activity">
    <reaction evidence="10 11">
        <text>a di-trans,poly-cis-dolichyl diphosphate + H2O = a di-trans,poly-cis-dolichyl phosphate + phosphate + H(+)</text>
        <dbReference type="Rhea" id="RHEA:14385"/>
        <dbReference type="Rhea" id="RHEA-COMP:19498"/>
        <dbReference type="Rhea" id="RHEA-COMP:19506"/>
        <dbReference type="ChEBI" id="CHEBI:15377"/>
        <dbReference type="ChEBI" id="CHEBI:15378"/>
        <dbReference type="ChEBI" id="CHEBI:43474"/>
        <dbReference type="ChEBI" id="CHEBI:57497"/>
        <dbReference type="ChEBI" id="CHEBI:57683"/>
        <dbReference type="EC" id="3.6.1.43"/>
    </reaction>
</comment>
<dbReference type="OMA" id="VYATLIW"/>
<comment type="similarity">
    <text evidence="3 11">Belongs to the dolichyldiphosphatase family.</text>
</comment>
<dbReference type="GO" id="GO:0008610">
    <property type="term" value="P:lipid biosynthetic process"/>
    <property type="evidence" value="ECO:0007669"/>
    <property type="project" value="TreeGrafter"/>
</dbReference>
<evidence type="ECO:0000313" key="14">
    <source>
        <dbReference type="Proteomes" id="UP000002035"/>
    </source>
</evidence>
<gene>
    <name evidence="13" type="ORF">MCYG_03144</name>
</gene>
<feature type="transmembrane region" description="Helical" evidence="11">
    <location>
        <begin position="95"/>
        <end position="111"/>
    </location>
</feature>
<dbReference type="GO" id="GO:0006487">
    <property type="term" value="P:protein N-linked glycosylation"/>
    <property type="evidence" value="ECO:0007669"/>
    <property type="project" value="UniProtKB-UniRule"/>
</dbReference>
<dbReference type="EC" id="3.6.1.43" evidence="11"/>
<evidence type="ECO:0000256" key="1">
    <source>
        <dbReference type="ARBA" id="ARBA00004477"/>
    </source>
</evidence>
<keyword evidence="4 11" id="KW-0812">Transmembrane</keyword>
<comment type="function">
    <text evidence="9 11">Required for efficient N-glycosylation. Necessary for maintaining optimal levels of dolichol-linked oligosaccharides. Hydrolyzes dolichyl pyrophosphate at a very high rate and dolichyl monophosphate at a much lower rate. Does not act on phosphatidate.</text>
</comment>
<dbReference type="CDD" id="cd03382">
    <property type="entry name" value="PAP2_dolichyldiphosphatase"/>
    <property type="match status" value="1"/>
</dbReference>
<dbReference type="HOGENOM" id="CLU_074922_0_0_1"/>
<proteinExistence type="inferred from homology"/>
<keyword evidence="5 11" id="KW-0378">Hydrolase</keyword>
<dbReference type="OrthoDB" id="302705at2759"/>
<dbReference type="InterPro" id="IPR036938">
    <property type="entry name" value="PAP2/HPO_sf"/>
</dbReference>
<dbReference type="FunFam" id="1.20.144.10:FF:000003">
    <property type="entry name" value="Dolichyldiphosphatase 1"/>
    <property type="match status" value="1"/>
</dbReference>
<feature type="domain" description="Phosphatidic acid phosphatase type 2/haloperoxidase" evidence="12">
    <location>
        <begin position="54"/>
        <end position="173"/>
    </location>
</feature>
<evidence type="ECO:0000256" key="11">
    <source>
        <dbReference type="RuleBase" id="RU367078"/>
    </source>
</evidence>
<dbReference type="UniPathway" id="UPA00378"/>
<dbReference type="EMBL" id="DS995703">
    <property type="protein sequence ID" value="EEQ30325.1"/>
    <property type="molecule type" value="Genomic_DNA"/>
</dbReference>
<dbReference type="Pfam" id="PF01569">
    <property type="entry name" value="PAP2"/>
    <property type="match status" value="1"/>
</dbReference>
<dbReference type="PANTHER" id="PTHR11247:SF1">
    <property type="entry name" value="DOLICHYLDIPHOSPHATASE 1"/>
    <property type="match status" value="1"/>
</dbReference>
<comment type="pathway">
    <text evidence="2 11">Protein modification; protein glycosylation.</text>
</comment>
<comment type="subcellular location">
    <subcellularLocation>
        <location evidence="1 11">Endoplasmic reticulum membrane</location>
        <topology evidence="1 11">Multi-pass membrane protein</topology>
    </subcellularLocation>
</comment>
<reference evidence="14" key="1">
    <citation type="journal article" date="2012" name="MBio">
        <title>Comparative genome analysis of Trichophyton rubrum and related dermatophytes reveals candidate genes involved in infection.</title>
        <authorList>
            <person name="Martinez D.A."/>
            <person name="Oliver B.G."/>
            <person name="Graeser Y."/>
            <person name="Goldberg J.M."/>
            <person name="Li W."/>
            <person name="Martinez-Rossi N.M."/>
            <person name="Monod M."/>
            <person name="Shelest E."/>
            <person name="Barton R.C."/>
            <person name="Birch E."/>
            <person name="Brakhage A.A."/>
            <person name="Chen Z."/>
            <person name="Gurr S.J."/>
            <person name="Heiman D."/>
            <person name="Heitman J."/>
            <person name="Kosti I."/>
            <person name="Rossi A."/>
            <person name="Saif S."/>
            <person name="Samalova M."/>
            <person name="Saunders C.W."/>
            <person name="Shea T."/>
            <person name="Summerbell R.C."/>
            <person name="Xu J."/>
            <person name="Young S."/>
            <person name="Zeng Q."/>
            <person name="Birren B.W."/>
            <person name="Cuomo C.A."/>
            <person name="White T.C."/>
        </authorList>
    </citation>
    <scope>NUCLEOTIDE SEQUENCE [LARGE SCALE GENOMIC DNA]</scope>
    <source>
        <strain evidence="14">ATCC MYA-4605 / CBS 113480</strain>
    </source>
</reference>
<evidence type="ECO:0000256" key="3">
    <source>
        <dbReference type="ARBA" id="ARBA00005518"/>
    </source>
</evidence>
<evidence type="ECO:0000256" key="10">
    <source>
        <dbReference type="ARBA" id="ARBA00047349"/>
    </source>
</evidence>
<keyword evidence="6 11" id="KW-0256">Endoplasmic reticulum</keyword>
<evidence type="ECO:0000256" key="9">
    <source>
        <dbReference type="ARBA" id="ARBA00024907"/>
    </source>
</evidence>
<dbReference type="STRING" id="554155.C5FKV3"/>
<dbReference type="Proteomes" id="UP000002035">
    <property type="component" value="Unassembled WGS sequence"/>
</dbReference>
<dbReference type="InterPro" id="IPR000326">
    <property type="entry name" value="PAP2/HPO"/>
</dbReference>
<evidence type="ECO:0000256" key="2">
    <source>
        <dbReference type="ARBA" id="ARBA00004922"/>
    </source>
</evidence>
<evidence type="ECO:0000256" key="7">
    <source>
        <dbReference type="ARBA" id="ARBA00022989"/>
    </source>
</evidence>
<dbReference type="RefSeq" id="XP_002847638.1">
    <property type="nucleotide sequence ID" value="XM_002847592.1"/>
</dbReference>
<keyword evidence="7 11" id="KW-1133">Transmembrane helix</keyword>
<name>C5FKV3_ARTOC</name>
<feature type="transmembrane region" description="Helical" evidence="11">
    <location>
        <begin position="132"/>
        <end position="152"/>
    </location>
</feature>
<dbReference type="GO" id="GO:0047874">
    <property type="term" value="F:dolichyldiphosphatase activity"/>
    <property type="evidence" value="ECO:0007669"/>
    <property type="project" value="UniProtKB-UniRule"/>
</dbReference>
<evidence type="ECO:0000256" key="4">
    <source>
        <dbReference type="ARBA" id="ARBA00022692"/>
    </source>
</evidence>
<dbReference type="GeneID" id="9230320"/>
<feature type="transmembrane region" description="Helical" evidence="11">
    <location>
        <begin position="24"/>
        <end position="47"/>
    </location>
</feature>
<dbReference type="SUPFAM" id="SSF48317">
    <property type="entry name" value="Acid phosphatase/Vanadium-dependent haloperoxidase"/>
    <property type="match status" value="1"/>
</dbReference>